<evidence type="ECO:0000313" key="3">
    <source>
        <dbReference type="Proteomes" id="UP000663802"/>
    </source>
</evidence>
<keyword evidence="1" id="KW-1133">Transmembrane helix</keyword>
<protein>
    <recommendedName>
        <fullName evidence="4">DUF3784 domain-containing protein</fullName>
    </recommendedName>
</protein>
<evidence type="ECO:0000313" key="2">
    <source>
        <dbReference type="EMBL" id="GFZ34308.1"/>
    </source>
</evidence>
<reference evidence="2 3" key="1">
    <citation type="journal article" date="2021" name="Int. J. Syst. Evol. Microbiol.">
        <title>Clostridium zeae sp. nov., isolated from corn silage.</title>
        <authorList>
            <person name="Kobayashi H."/>
            <person name="Tanizawa Y."/>
            <person name="Yagura M."/>
            <person name="Sakamoto M."/>
            <person name="Ohkuma M."/>
            <person name="Tohno M."/>
        </authorList>
    </citation>
    <scope>NUCLEOTIDE SEQUENCE [LARGE SCALE GENOMIC DNA]</scope>
    <source>
        <strain evidence="2 3">CSC2</strain>
    </source>
</reference>
<evidence type="ECO:0000256" key="1">
    <source>
        <dbReference type="SAM" id="Phobius"/>
    </source>
</evidence>
<comment type="caution">
    <text evidence="2">The sequence shown here is derived from an EMBL/GenBank/DDBJ whole genome shotgun (WGS) entry which is preliminary data.</text>
</comment>
<accession>A0ABQ1EID1</accession>
<gene>
    <name evidence="2" type="ORF">CSC2_48340</name>
</gene>
<dbReference type="RefSeq" id="WP_206872794.1">
    <property type="nucleotide sequence ID" value="NZ_BMBA01000010.1"/>
</dbReference>
<dbReference type="EMBL" id="BMBA01000010">
    <property type="protein sequence ID" value="GFZ34308.1"/>
    <property type="molecule type" value="Genomic_DNA"/>
</dbReference>
<keyword evidence="1" id="KW-0812">Transmembrane</keyword>
<feature type="transmembrane region" description="Helical" evidence="1">
    <location>
        <begin position="14"/>
        <end position="35"/>
    </location>
</feature>
<dbReference type="Proteomes" id="UP000663802">
    <property type="component" value="Unassembled WGS sequence"/>
</dbReference>
<keyword evidence="1" id="KW-0472">Membrane</keyword>
<feature type="transmembrane region" description="Helical" evidence="1">
    <location>
        <begin position="55"/>
        <end position="78"/>
    </location>
</feature>
<name>A0ABQ1EID1_9CLOT</name>
<keyword evidence="3" id="KW-1185">Reference proteome</keyword>
<feature type="transmembrane region" description="Helical" evidence="1">
    <location>
        <begin position="84"/>
        <end position="101"/>
    </location>
</feature>
<organism evidence="2 3">
    <name type="scientific">Clostridium zeae</name>
    <dbReference type="NCBI Taxonomy" id="2759022"/>
    <lineage>
        <taxon>Bacteria</taxon>
        <taxon>Bacillati</taxon>
        <taxon>Bacillota</taxon>
        <taxon>Clostridia</taxon>
        <taxon>Eubacteriales</taxon>
        <taxon>Clostridiaceae</taxon>
        <taxon>Clostridium</taxon>
    </lineage>
</organism>
<evidence type="ECO:0008006" key="4">
    <source>
        <dbReference type="Google" id="ProtNLM"/>
    </source>
</evidence>
<proteinExistence type="predicted"/>
<sequence>MIDYNMLNGIIHGFLYKTMPILIAMGIGMVLYSFFDKRFNITNWINLRMKIEQKWKPLACFLSIFLFQFIITLIGIYIIDIPSIIYFVMSGLLVGSTLNFIDKIKNLKI</sequence>